<reference evidence="3 4" key="1">
    <citation type="submission" date="2017-11" db="EMBL/GenBank/DDBJ databases">
        <title>Whole genome sequencing of cultured pathogen.</title>
        <authorList>
            <person name="Hoffmann M."/>
            <person name="Sanchez M."/>
            <person name="Timme R."/>
            <person name="Nudel K."/>
            <person name="Bry L."/>
        </authorList>
    </citation>
    <scope>NUCLEOTIDE SEQUENCE [LARGE SCALE GENOMIC DNA]</scope>
    <source>
        <strain evidence="3 4">216</strain>
    </source>
</reference>
<protein>
    <submittedName>
        <fullName evidence="3">Uncharacterized protein</fullName>
    </submittedName>
</protein>
<evidence type="ECO:0000256" key="2">
    <source>
        <dbReference type="SAM" id="MobiDB-lite"/>
    </source>
</evidence>
<dbReference type="EMBL" id="CP024932">
    <property type="protein sequence ID" value="ATZ08336.1"/>
    <property type="molecule type" value="Genomic_DNA"/>
</dbReference>
<feature type="coiled-coil region" evidence="1">
    <location>
        <begin position="43"/>
        <end position="70"/>
    </location>
</feature>
<feature type="region of interest" description="Disordered" evidence="2">
    <location>
        <begin position="88"/>
        <end position="111"/>
    </location>
</feature>
<dbReference type="AlphaFoldDB" id="A0ABC8CII7"/>
<evidence type="ECO:0000313" key="3">
    <source>
        <dbReference type="EMBL" id="ATZ08336.1"/>
    </source>
</evidence>
<sequence>MLKFEHITGLNVEGVAPAEDLIDSIREALAEGGDPAPGLALALVKAIAELETAKKSIADLEERMESTQLYVIGLETRLVESGLRFGDPAASINPSATPDGESLNPGGDLSK</sequence>
<dbReference type="Proteomes" id="UP000231994">
    <property type="component" value="Chromosome"/>
</dbReference>
<dbReference type="RefSeq" id="WP_066513189.1">
    <property type="nucleotide sequence ID" value="NZ_CP024932.1"/>
</dbReference>
<keyword evidence="1" id="KW-0175">Coiled coil</keyword>
<accession>A0ABC8CII7</accession>
<name>A0ABC8CII7_CORST</name>
<proteinExistence type="predicted"/>
<gene>
    <name evidence="3" type="ORF">A9D01_05700</name>
</gene>
<evidence type="ECO:0000256" key="1">
    <source>
        <dbReference type="SAM" id="Coils"/>
    </source>
</evidence>
<evidence type="ECO:0000313" key="4">
    <source>
        <dbReference type="Proteomes" id="UP000231994"/>
    </source>
</evidence>
<organism evidence="3 4">
    <name type="scientific">Corynebacterium striatum</name>
    <dbReference type="NCBI Taxonomy" id="43770"/>
    <lineage>
        <taxon>Bacteria</taxon>
        <taxon>Bacillati</taxon>
        <taxon>Actinomycetota</taxon>
        <taxon>Actinomycetes</taxon>
        <taxon>Mycobacteriales</taxon>
        <taxon>Corynebacteriaceae</taxon>
        <taxon>Corynebacterium</taxon>
    </lineage>
</organism>